<feature type="chain" id="PRO_5007622810" evidence="1">
    <location>
        <begin position="31"/>
        <end position="452"/>
    </location>
</feature>
<evidence type="ECO:0000313" key="2">
    <source>
        <dbReference type="EMBL" id="SAK79693.1"/>
    </source>
</evidence>
<sequence>MRSPSEKLFGWLSLVVVTSNLLLTSSSAVAYESDVHFGLTKWLGLKAGFASHEADAIARGDQQVDSGGPQSIDAVLDYGCALPDVAAAKRVQRAHAPSETSVPAPPAQREVVAGSEAARQEIHRIVKEAKGKEGSMLALFGGAMHVYQDSWSNAGFPTVFDGGEALKCSPELALSHPATRGGPDSHKADLTFEYPNDALEMAKASYVALTGFPNIDGRKRSPATWDRLEPMVRSFVNARTKTEKKAWFVAQGIPDVHFMEGTTLPDGSDTWNVRSKPSLLPELTAQTSQQYDVPQDVGTFFDELIKSWITDDDLDKSLRKYLPSESKSAIEELCARLKLLRMRDHGVAAALVHQRARFSRSDLKRIHSLTRDPSVYVHPASLADAMLPLTPKEAPISPLLPYLVREQPGSNNVPRALAIMRLNHLPYDTVALSAERTRSGWKLLNVVVAVDH</sequence>
<keyword evidence="3" id="KW-1185">Reference proteome</keyword>
<organism evidence="2 3">
    <name type="scientific">Caballeronia fortuita</name>
    <dbReference type="NCBI Taxonomy" id="1777138"/>
    <lineage>
        <taxon>Bacteria</taxon>
        <taxon>Pseudomonadati</taxon>
        <taxon>Pseudomonadota</taxon>
        <taxon>Betaproteobacteria</taxon>
        <taxon>Burkholderiales</taxon>
        <taxon>Burkholderiaceae</taxon>
        <taxon>Caballeronia</taxon>
    </lineage>
</organism>
<evidence type="ECO:0000256" key="1">
    <source>
        <dbReference type="SAM" id="SignalP"/>
    </source>
</evidence>
<feature type="signal peptide" evidence="1">
    <location>
        <begin position="1"/>
        <end position="30"/>
    </location>
</feature>
<protein>
    <submittedName>
        <fullName evidence="2">Uncharacterized protein</fullName>
    </submittedName>
</protein>
<accession>A0A158CBD9</accession>
<dbReference type="OrthoDB" id="6780127at2"/>
<proteinExistence type="predicted"/>
<dbReference type="AlphaFoldDB" id="A0A158CBD9"/>
<dbReference type="RefSeq" id="WP_074168909.1">
    <property type="nucleotide sequence ID" value="NZ_FCNX02000009.1"/>
</dbReference>
<name>A0A158CBD9_9BURK</name>
<dbReference type="Proteomes" id="UP000054903">
    <property type="component" value="Unassembled WGS sequence"/>
</dbReference>
<dbReference type="EMBL" id="FCNX02000009">
    <property type="protein sequence ID" value="SAK79693.1"/>
    <property type="molecule type" value="Genomic_DNA"/>
</dbReference>
<reference evidence="2" key="1">
    <citation type="submission" date="2016-01" db="EMBL/GenBank/DDBJ databases">
        <authorList>
            <person name="Peeters C."/>
        </authorList>
    </citation>
    <scope>NUCLEOTIDE SEQUENCE</scope>
    <source>
        <strain evidence="2">LMG 29320</strain>
    </source>
</reference>
<comment type="caution">
    <text evidence="2">The sequence shown here is derived from an EMBL/GenBank/DDBJ whole genome shotgun (WGS) entry which is preliminary data.</text>
</comment>
<keyword evidence="1" id="KW-0732">Signal</keyword>
<evidence type="ECO:0000313" key="3">
    <source>
        <dbReference type="Proteomes" id="UP000054903"/>
    </source>
</evidence>
<gene>
    <name evidence="2" type="ORF">AWB77_03908</name>
</gene>